<keyword evidence="3" id="KW-0863">Zinc-finger</keyword>
<accession>A0A444Z3L6</accession>
<dbReference type="PANTHER" id="PTHR47165:SF4">
    <property type="entry name" value="OS03G0429900 PROTEIN"/>
    <property type="match status" value="1"/>
</dbReference>
<evidence type="ECO:0000256" key="4">
    <source>
        <dbReference type="ARBA" id="ARBA00022833"/>
    </source>
</evidence>
<dbReference type="Gene3D" id="2.40.50.140">
    <property type="entry name" value="Nucleic acid-binding proteins"/>
    <property type="match status" value="3"/>
</dbReference>
<dbReference type="CDD" id="cd04481">
    <property type="entry name" value="RPA1_DBD_B_like"/>
    <property type="match status" value="1"/>
</dbReference>
<evidence type="ECO:0000259" key="7">
    <source>
        <dbReference type="Pfam" id="PF08646"/>
    </source>
</evidence>
<keyword evidence="9" id="KW-1185">Reference proteome</keyword>
<evidence type="ECO:0000256" key="2">
    <source>
        <dbReference type="ARBA" id="ARBA00022723"/>
    </source>
</evidence>
<dbReference type="SUPFAM" id="SSF50249">
    <property type="entry name" value="Nucleic acid-binding proteins"/>
    <property type="match status" value="3"/>
</dbReference>
<dbReference type="InterPro" id="IPR013955">
    <property type="entry name" value="Rep_factor-A_C"/>
</dbReference>
<comment type="caution">
    <text evidence="8">The sequence shown here is derived from an EMBL/GenBank/DDBJ whole genome shotgun (WGS) entry which is preliminary data.</text>
</comment>
<proteinExistence type="inferred from homology"/>
<dbReference type="EMBL" id="SDMP01000015">
    <property type="protein sequence ID" value="RYR08781.1"/>
    <property type="molecule type" value="Genomic_DNA"/>
</dbReference>
<dbReference type="GO" id="GO:0008270">
    <property type="term" value="F:zinc ion binding"/>
    <property type="evidence" value="ECO:0007669"/>
    <property type="project" value="UniProtKB-KW"/>
</dbReference>
<dbReference type="InterPro" id="IPR047192">
    <property type="entry name" value="Euk_RPA1_DBD_C"/>
</dbReference>
<dbReference type="InterPro" id="IPR003871">
    <property type="entry name" value="RFA1B/D_OB_1st"/>
</dbReference>
<keyword evidence="4" id="KW-0862">Zinc</keyword>
<evidence type="ECO:0000256" key="3">
    <source>
        <dbReference type="ARBA" id="ARBA00022771"/>
    </source>
</evidence>
<dbReference type="GO" id="GO:0003677">
    <property type="term" value="F:DNA binding"/>
    <property type="evidence" value="ECO:0007669"/>
    <property type="project" value="UniProtKB-KW"/>
</dbReference>
<comment type="similarity">
    <text evidence="1">Belongs to the replication factor A protein 1 family.</text>
</comment>
<evidence type="ECO:0000313" key="8">
    <source>
        <dbReference type="EMBL" id="RYR08781.1"/>
    </source>
</evidence>
<feature type="domain" description="Replication factor A C-terminal" evidence="7">
    <location>
        <begin position="320"/>
        <end position="430"/>
    </location>
</feature>
<organism evidence="8 9">
    <name type="scientific">Arachis hypogaea</name>
    <name type="common">Peanut</name>
    <dbReference type="NCBI Taxonomy" id="3818"/>
    <lineage>
        <taxon>Eukaryota</taxon>
        <taxon>Viridiplantae</taxon>
        <taxon>Streptophyta</taxon>
        <taxon>Embryophyta</taxon>
        <taxon>Tracheophyta</taxon>
        <taxon>Spermatophyta</taxon>
        <taxon>Magnoliopsida</taxon>
        <taxon>eudicotyledons</taxon>
        <taxon>Gunneridae</taxon>
        <taxon>Pentapetalae</taxon>
        <taxon>rosids</taxon>
        <taxon>fabids</taxon>
        <taxon>Fabales</taxon>
        <taxon>Fabaceae</taxon>
        <taxon>Papilionoideae</taxon>
        <taxon>50 kb inversion clade</taxon>
        <taxon>dalbergioids sensu lato</taxon>
        <taxon>Dalbergieae</taxon>
        <taxon>Pterocarpus clade</taxon>
        <taxon>Arachis</taxon>
    </lineage>
</organism>
<evidence type="ECO:0000259" key="6">
    <source>
        <dbReference type="Pfam" id="PF02721"/>
    </source>
</evidence>
<sequence>MIENFDFVTDVNARKLDWNFKVYIVRIWEVPSKYNKKEIGSIEMILQDCKGGRIYATIPRALAEKWSGNIIEFEMYTMTNFIVFDNKTISKNGVSRMVLTFSYRTMVNHVDKPSFPLEAFRMRSFSDLLTVDRLEHSEMFDECIFVWCYLHDECICEDPRDLITSRGLMTKRMVVILEDLENNKMSCTLFGQLVDHILPHLDDGRVETLIVVLQYFKATRWNGKTSVQSNFDISKVHINPTLKEIDSFRCRLLSGGPSSSTRISQVSSPAAWSANDEFNRGSVSVKTIKDALNSVEVLCFSYFNGTFSKTVETIYFSVKRKNDWFYKACRRCPKKVETPIGDRYECGKCGHTHGAAAIRYKVEVMVYDGSGSINLLLWDRETTQLCGKQVDKIVLEDAVGDDDYPPSLNNMMDKKVLFKINVKSSNIKQYDPVYTVMKICDDEDIILKNLPTIMPSNQSAHVHEADCSNSIDVSSNDVAIISDNDPELTLDSMEECISSLKFKTSAKRAVGGSKPGLINVNNLEDEGHLSTNKFNRKGAKKLRSQLNDGNN</sequence>
<dbReference type="AlphaFoldDB" id="A0A444Z3L6"/>
<dbReference type="InterPro" id="IPR012340">
    <property type="entry name" value="NA-bd_OB-fold"/>
</dbReference>
<dbReference type="CDD" id="cd04480">
    <property type="entry name" value="RPA1_DBD_A_like"/>
    <property type="match status" value="1"/>
</dbReference>
<dbReference type="Proteomes" id="UP000289738">
    <property type="component" value="Chromosome B05"/>
</dbReference>
<protein>
    <submittedName>
        <fullName evidence="8">Uncharacterized protein</fullName>
    </submittedName>
</protein>
<dbReference type="Pfam" id="PF08646">
    <property type="entry name" value="Rep_fac-A_C"/>
    <property type="match status" value="1"/>
</dbReference>
<dbReference type="CDD" id="cd04476">
    <property type="entry name" value="RPA1_DBD_C"/>
    <property type="match status" value="1"/>
</dbReference>
<reference evidence="8 9" key="1">
    <citation type="submission" date="2019-01" db="EMBL/GenBank/DDBJ databases">
        <title>Sequencing of cultivated peanut Arachis hypogaea provides insights into genome evolution and oil improvement.</title>
        <authorList>
            <person name="Chen X."/>
        </authorList>
    </citation>
    <scope>NUCLEOTIDE SEQUENCE [LARGE SCALE GENOMIC DNA]</scope>
    <source>
        <strain evidence="9">cv. Fuhuasheng</strain>
        <tissue evidence="8">Leaves</tissue>
    </source>
</reference>
<feature type="domain" description="Replication protein A 70 kDa DNA-binding subunit B/D first OB fold" evidence="6">
    <location>
        <begin position="5"/>
        <end position="109"/>
    </location>
</feature>
<evidence type="ECO:0000256" key="1">
    <source>
        <dbReference type="ARBA" id="ARBA00005690"/>
    </source>
</evidence>
<keyword evidence="2" id="KW-0479">Metal-binding</keyword>
<evidence type="ECO:0000313" key="9">
    <source>
        <dbReference type="Proteomes" id="UP000289738"/>
    </source>
</evidence>
<gene>
    <name evidence="8" type="ORF">Ahy_B05g076601</name>
</gene>
<dbReference type="PANTHER" id="PTHR47165">
    <property type="entry name" value="OS03G0429900 PROTEIN"/>
    <property type="match status" value="1"/>
</dbReference>
<dbReference type="Pfam" id="PF02721">
    <property type="entry name" value="DUF223"/>
    <property type="match status" value="1"/>
</dbReference>
<keyword evidence="5" id="KW-0238">DNA-binding</keyword>
<name>A0A444Z3L6_ARAHY</name>
<evidence type="ECO:0000256" key="5">
    <source>
        <dbReference type="ARBA" id="ARBA00023125"/>
    </source>
</evidence>